<evidence type="ECO:0000256" key="1">
    <source>
        <dbReference type="SAM" id="MobiDB-lite"/>
    </source>
</evidence>
<feature type="compositionally biased region" description="Gly residues" evidence="1">
    <location>
        <begin position="346"/>
        <end position="355"/>
    </location>
</feature>
<name>A0A0G2E9X2_9PEZI</name>
<feature type="region of interest" description="Disordered" evidence="1">
    <location>
        <begin position="54"/>
        <end position="120"/>
    </location>
</feature>
<dbReference type="Proteomes" id="UP000034182">
    <property type="component" value="Unassembled WGS sequence"/>
</dbReference>
<organism evidence="2 3">
    <name type="scientific">Diplodia seriata</name>
    <dbReference type="NCBI Taxonomy" id="420778"/>
    <lineage>
        <taxon>Eukaryota</taxon>
        <taxon>Fungi</taxon>
        <taxon>Dikarya</taxon>
        <taxon>Ascomycota</taxon>
        <taxon>Pezizomycotina</taxon>
        <taxon>Dothideomycetes</taxon>
        <taxon>Dothideomycetes incertae sedis</taxon>
        <taxon>Botryosphaeriales</taxon>
        <taxon>Botryosphaeriaceae</taxon>
        <taxon>Diplodia</taxon>
    </lineage>
</organism>
<protein>
    <submittedName>
        <fullName evidence="2">Uncharacterized protein</fullName>
    </submittedName>
</protein>
<reference evidence="2 3" key="1">
    <citation type="submission" date="2015-03" db="EMBL/GenBank/DDBJ databases">
        <authorList>
            <person name="Morales-Cruz A."/>
            <person name="Amrine K.C."/>
            <person name="Cantu D."/>
        </authorList>
    </citation>
    <scope>NUCLEOTIDE SEQUENCE [LARGE SCALE GENOMIC DNA]</scope>
    <source>
        <strain evidence="2">DS831</strain>
    </source>
</reference>
<comment type="caution">
    <text evidence="2">The sequence shown here is derived from an EMBL/GenBank/DDBJ whole genome shotgun (WGS) entry which is preliminary data.</text>
</comment>
<feature type="compositionally biased region" description="Low complexity" evidence="1">
    <location>
        <begin position="75"/>
        <end position="87"/>
    </location>
</feature>
<proteinExistence type="predicted"/>
<evidence type="ECO:0000313" key="3">
    <source>
        <dbReference type="Proteomes" id="UP000034182"/>
    </source>
</evidence>
<feature type="compositionally biased region" description="Low complexity" evidence="1">
    <location>
        <begin position="237"/>
        <end position="252"/>
    </location>
</feature>
<gene>
    <name evidence="2" type="ORF">UCDDS831_g05082</name>
</gene>
<evidence type="ECO:0000313" key="2">
    <source>
        <dbReference type="EMBL" id="KKY19797.1"/>
    </source>
</evidence>
<dbReference type="AlphaFoldDB" id="A0A0G2E9X2"/>
<feature type="region of interest" description="Disordered" evidence="1">
    <location>
        <begin position="341"/>
        <end position="364"/>
    </location>
</feature>
<feature type="region of interest" description="Disordered" evidence="1">
    <location>
        <begin position="237"/>
        <end position="261"/>
    </location>
</feature>
<reference evidence="2 3" key="2">
    <citation type="submission" date="2015-05" db="EMBL/GenBank/DDBJ databases">
        <title>Distinctive expansion of gene families associated with plant cell wall degradation and secondary metabolism in the genomes of grapevine trunk pathogens.</title>
        <authorList>
            <person name="Lawrence D.P."/>
            <person name="Travadon R."/>
            <person name="Rolshausen P.E."/>
            <person name="Baumgartner K."/>
        </authorList>
    </citation>
    <scope>NUCLEOTIDE SEQUENCE [LARGE SCALE GENOMIC DNA]</scope>
    <source>
        <strain evidence="2">DS831</strain>
    </source>
</reference>
<feature type="compositionally biased region" description="Polar residues" evidence="1">
    <location>
        <begin position="88"/>
        <end position="97"/>
    </location>
</feature>
<feature type="region of interest" description="Disordered" evidence="1">
    <location>
        <begin position="1"/>
        <end position="22"/>
    </location>
</feature>
<sequence>MDRDTRRSGKHHPKDVPKMTEQQKEALCSVTGKHLYHDQRSLVQIWRDGGVRYDDHVMPPPSAPRAHNQHRRQLSGSRGSSVVGSSGPTSARSSMSQALVPIGSPTPLRNHPVSSFTNSTYANDNSNGNYVNGSYANGNGANGNFAKGNYASSNTSSANGFHSQVPSTFATQQNQTTVRPASRMGDPATAFFTPGQAGANNTNQFVNGATRYANALNFNKNNHNGAFFQAPQAFGIQRQQQQQQQQQQHQEQTAVRPASRMGDPATACFVPGQVSANTANTPTAAQATIGEGFRANNTNIDIGNILATGSNAEIEALIRHFLPNLDAMGNDLAKFYNTHKDDDGNQNGGDAGAGFLGHRRMNTR</sequence>
<dbReference type="EMBL" id="LAQI01000109">
    <property type="protein sequence ID" value="KKY19797.1"/>
    <property type="molecule type" value="Genomic_DNA"/>
</dbReference>
<accession>A0A0G2E9X2</accession>